<dbReference type="SUPFAM" id="SSF52540">
    <property type="entry name" value="P-loop containing nucleoside triphosphate hydrolases"/>
    <property type="match status" value="1"/>
</dbReference>
<evidence type="ECO:0000313" key="2">
    <source>
        <dbReference type="Proteomes" id="UP000549066"/>
    </source>
</evidence>
<dbReference type="AlphaFoldDB" id="A0A852WX52"/>
<dbReference type="Gene3D" id="3.40.50.300">
    <property type="entry name" value="P-loop containing nucleotide triphosphate hydrolases"/>
    <property type="match status" value="1"/>
</dbReference>
<reference evidence="1 2" key="1">
    <citation type="submission" date="2020-07" db="EMBL/GenBank/DDBJ databases">
        <title>Sequencing the genomes of 1000 actinobacteria strains.</title>
        <authorList>
            <person name="Klenk H.-P."/>
        </authorList>
    </citation>
    <scope>NUCLEOTIDE SEQUENCE [LARGE SCALE GENOMIC DNA]</scope>
    <source>
        <strain evidence="1 2">DSM 8598</strain>
    </source>
</reference>
<keyword evidence="2" id="KW-1185">Reference proteome</keyword>
<dbReference type="Proteomes" id="UP000549066">
    <property type="component" value="Unassembled WGS sequence"/>
</dbReference>
<evidence type="ECO:0008006" key="3">
    <source>
        <dbReference type="Google" id="ProtNLM"/>
    </source>
</evidence>
<evidence type="ECO:0000313" key="1">
    <source>
        <dbReference type="EMBL" id="NYG22529.1"/>
    </source>
</evidence>
<comment type="caution">
    <text evidence="1">The sequence shown here is derived from an EMBL/GenBank/DDBJ whole genome shotgun (WGS) entry which is preliminary data.</text>
</comment>
<dbReference type="EMBL" id="JACCFI010000001">
    <property type="protein sequence ID" value="NYG22529.1"/>
    <property type="molecule type" value="Genomic_DNA"/>
</dbReference>
<dbReference type="RefSeq" id="WP_179552323.1">
    <property type="nucleotide sequence ID" value="NZ_JACCFI010000001.1"/>
</dbReference>
<proteinExistence type="predicted"/>
<protein>
    <recommendedName>
        <fullName evidence="3">UDP-N-acetylglucosamine kinase</fullName>
    </recommendedName>
</protein>
<organism evidence="1 2">
    <name type="scientific">Agromyces hippuratus</name>
    <dbReference type="NCBI Taxonomy" id="286438"/>
    <lineage>
        <taxon>Bacteria</taxon>
        <taxon>Bacillati</taxon>
        <taxon>Actinomycetota</taxon>
        <taxon>Actinomycetes</taxon>
        <taxon>Micrococcales</taxon>
        <taxon>Microbacteriaceae</taxon>
        <taxon>Agromyces</taxon>
    </lineage>
</organism>
<dbReference type="InterPro" id="IPR027417">
    <property type="entry name" value="P-loop_NTPase"/>
</dbReference>
<sequence length="194" mass="20713">MTAQAERTDDARPTAILIVGAPASGKSTVGRLLAERLRPGAFIEGDALWLMVVGGREDMSDPPSDAALAQLELRYRHGAMLSRSFVDAGISAVHVDNIFGDGVGAQLDRMGGGRRALIVLRPSVEAIVHRDTERGSGAYDGWVGDGTVADAVRTFDGWVGETPPVGLWVDSSAQSPEQTVDWIMDRWDEALVGE</sequence>
<name>A0A852WX52_9MICO</name>
<accession>A0A852WX52</accession>
<gene>
    <name evidence="1" type="ORF">BJY17_003276</name>
</gene>